<name>A0AAE1LKG6_9NEOP</name>
<keyword evidence="3" id="KW-1185">Reference proteome</keyword>
<sequence>MRSQAGSTLSRSAAQRPSSAVEQTPRGRRARPVMLSGVSPGIAMAPPNTQLRLAFPVESCL</sequence>
<dbReference type="EMBL" id="JAHWGI010001056">
    <property type="protein sequence ID" value="KAK3921859.1"/>
    <property type="molecule type" value="Genomic_DNA"/>
</dbReference>
<comment type="caution">
    <text evidence="2">The sequence shown here is derived from an EMBL/GenBank/DDBJ whole genome shotgun (WGS) entry which is preliminary data.</text>
</comment>
<feature type="region of interest" description="Disordered" evidence="1">
    <location>
        <begin position="1"/>
        <end position="32"/>
    </location>
</feature>
<proteinExistence type="predicted"/>
<reference evidence="2" key="2">
    <citation type="journal article" date="2023" name="BMC Genomics">
        <title>Pest status, molecular evolution, and epigenetic factors derived from the genome assembly of Frankliniella fusca, a thysanopteran phytovirus vector.</title>
        <authorList>
            <person name="Catto M.A."/>
            <person name="Labadie P.E."/>
            <person name="Jacobson A.L."/>
            <person name="Kennedy G.G."/>
            <person name="Srinivasan R."/>
            <person name="Hunt B.G."/>
        </authorList>
    </citation>
    <scope>NUCLEOTIDE SEQUENCE</scope>
    <source>
        <strain evidence="2">PL_HMW_Pooled</strain>
    </source>
</reference>
<accession>A0AAE1LKG6</accession>
<evidence type="ECO:0000313" key="2">
    <source>
        <dbReference type="EMBL" id="KAK3921859.1"/>
    </source>
</evidence>
<dbReference type="Proteomes" id="UP001219518">
    <property type="component" value="Unassembled WGS sequence"/>
</dbReference>
<evidence type="ECO:0000256" key="1">
    <source>
        <dbReference type="SAM" id="MobiDB-lite"/>
    </source>
</evidence>
<feature type="compositionally biased region" description="Polar residues" evidence="1">
    <location>
        <begin position="1"/>
        <end position="22"/>
    </location>
</feature>
<organism evidence="2 3">
    <name type="scientific">Frankliniella fusca</name>
    <dbReference type="NCBI Taxonomy" id="407009"/>
    <lineage>
        <taxon>Eukaryota</taxon>
        <taxon>Metazoa</taxon>
        <taxon>Ecdysozoa</taxon>
        <taxon>Arthropoda</taxon>
        <taxon>Hexapoda</taxon>
        <taxon>Insecta</taxon>
        <taxon>Pterygota</taxon>
        <taxon>Neoptera</taxon>
        <taxon>Paraneoptera</taxon>
        <taxon>Thysanoptera</taxon>
        <taxon>Terebrantia</taxon>
        <taxon>Thripoidea</taxon>
        <taxon>Thripidae</taxon>
        <taxon>Frankliniella</taxon>
    </lineage>
</organism>
<evidence type="ECO:0000313" key="3">
    <source>
        <dbReference type="Proteomes" id="UP001219518"/>
    </source>
</evidence>
<gene>
    <name evidence="2" type="ORF">KUF71_011035</name>
</gene>
<reference evidence="2" key="1">
    <citation type="submission" date="2021-07" db="EMBL/GenBank/DDBJ databases">
        <authorList>
            <person name="Catto M.A."/>
            <person name="Jacobson A."/>
            <person name="Kennedy G."/>
            <person name="Labadie P."/>
            <person name="Hunt B.G."/>
            <person name="Srinivasan R."/>
        </authorList>
    </citation>
    <scope>NUCLEOTIDE SEQUENCE</scope>
    <source>
        <strain evidence="2">PL_HMW_Pooled</strain>
        <tissue evidence="2">Head</tissue>
    </source>
</reference>
<dbReference type="AlphaFoldDB" id="A0AAE1LKG6"/>
<protein>
    <submittedName>
        <fullName evidence="2">M-phase inducer phosphatase 1</fullName>
    </submittedName>
</protein>